<proteinExistence type="predicted"/>
<comment type="caution">
    <text evidence="1">The sequence shown here is derived from an EMBL/GenBank/DDBJ whole genome shotgun (WGS) entry which is preliminary data.</text>
</comment>
<dbReference type="AlphaFoldDB" id="A0AAV0X218"/>
<evidence type="ECO:0000313" key="1">
    <source>
        <dbReference type="EMBL" id="CAI6362369.1"/>
    </source>
</evidence>
<dbReference type="Proteomes" id="UP001160148">
    <property type="component" value="Unassembled WGS sequence"/>
</dbReference>
<reference evidence="1 2" key="1">
    <citation type="submission" date="2023-01" db="EMBL/GenBank/DDBJ databases">
        <authorList>
            <person name="Whitehead M."/>
        </authorList>
    </citation>
    <scope>NUCLEOTIDE SEQUENCE [LARGE SCALE GENOMIC DNA]</scope>
</reference>
<organism evidence="1 2">
    <name type="scientific">Macrosiphum euphorbiae</name>
    <name type="common">potato aphid</name>
    <dbReference type="NCBI Taxonomy" id="13131"/>
    <lineage>
        <taxon>Eukaryota</taxon>
        <taxon>Metazoa</taxon>
        <taxon>Ecdysozoa</taxon>
        <taxon>Arthropoda</taxon>
        <taxon>Hexapoda</taxon>
        <taxon>Insecta</taxon>
        <taxon>Pterygota</taxon>
        <taxon>Neoptera</taxon>
        <taxon>Paraneoptera</taxon>
        <taxon>Hemiptera</taxon>
        <taxon>Sternorrhyncha</taxon>
        <taxon>Aphidomorpha</taxon>
        <taxon>Aphidoidea</taxon>
        <taxon>Aphididae</taxon>
        <taxon>Macrosiphini</taxon>
        <taxon>Macrosiphum</taxon>
    </lineage>
</organism>
<evidence type="ECO:0000313" key="2">
    <source>
        <dbReference type="Proteomes" id="UP001160148"/>
    </source>
</evidence>
<accession>A0AAV0X218</accession>
<dbReference type="EMBL" id="CARXXK010000003">
    <property type="protein sequence ID" value="CAI6362369.1"/>
    <property type="molecule type" value="Genomic_DNA"/>
</dbReference>
<sequence>MWAPSHTGISVNEKVDMPANEAITPTSSTTITTLPYQDVKRCINIHTTNMWRTSWDEIPITNNLKSIKKKITKWYTQPNASRRSEIINTRTKVGHTNLIHIHIIRHEE</sequence>
<evidence type="ECO:0008006" key="3">
    <source>
        <dbReference type="Google" id="ProtNLM"/>
    </source>
</evidence>
<protein>
    <recommendedName>
        <fullName evidence="3">RNase H domain-containing protein</fullName>
    </recommendedName>
</protein>
<gene>
    <name evidence="1" type="ORF">MEUPH1_LOCUS17441</name>
</gene>
<keyword evidence="2" id="KW-1185">Reference proteome</keyword>
<name>A0AAV0X218_9HEMI</name>